<dbReference type="EMBL" id="JAUEII010000021">
    <property type="protein sequence ID" value="MDN0049784.1"/>
    <property type="molecule type" value="Genomic_DNA"/>
</dbReference>
<dbReference type="RefSeq" id="WP_255376587.1">
    <property type="nucleotide sequence ID" value="NZ_JACJJF010000013.1"/>
</dbReference>
<gene>
    <name evidence="1" type="ORF">QVO10_10365</name>
</gene>
<comment type="caution">
    <text evidence="1">The sequence shown here is derived from an EMBL/GenBank/DDBJ whole genome shotgun (WGS) entry which is preliminary data.</text>
</comment>
<protein>
    <submittedName>
        <fullName evidence="1">Uncharacterized protein</fullName>
    </submittedName>
</protein>
<proteinExistence type="predicted"/>
<accession>A0ABT7X6V7</accession>
<name>A0ABT7X6V7_9BACE</name>
<sequence length="43" mass="4906">MEIEDLPATGNFGVGKQYTREVSISFLGREFYAACVMNIYQKK</sequence>
<dbReference type="Proteomes" id="UP001167871">
    <property type="component" value="Unassembled WGS sequence"/>
</dbReference>
<reference evidence="1" key="1">
    <citation type="submission" date="2023-06" db="EMBL/GenBank/DDBJ databases">
        <authorList>
            <person name="Zeman M."/>
            <person name="Kubasova T."/>
            <person name="Jahodarova E."/>
            <person name="Nykrynova M."/>
            <person name="Rychlik I."/>
        </authorList>
    </citation>
    <scope>NUCLEOTIDE SEQUENCE</scope>
    <source>
        <strain evidence="1">84_SSukc20</strain>
    </source>
</reference>
<evidence type="ECO:0000313" key="1">
    <source>
        <dbReference type="EMBL" id="MDN0049784.1"/>
    </source>
</evidence>
<evidence type="ECO:0000313" key="2">
    <source>
        <dbReference type="Proteomes" id="UP001167871"/>
    </source>
</evidence>
<keyword evidence="2" id="KW-1185">Reference proteome</keyword>
<organism evidence="1 2">
    <name type="scientific">Bacteroides gallinaceum</name>
    <dbReference type="NCBI Taxonomy" id="1462571"/>
    <lineage>
        <taxon>Bacteria</taxon>
        <taxon>Pseudomonadati</taxon>
        <taxon>Bacteroidota</taxon>
        <taxon>Bacteroidia</taxon>
        <taxon>Bacteroidales</taxon>
        <taxon>Bacteroidaceae</taxon>
        <taxon>Bacteroides</taxon>
    </lineage>
</organism>
<reference evidence="1" key="2">
    <citation type="submission" date="2024-05" db="EMBL/GenBank/DDBJ databases">
        <title>Identification and characterization of horizontal gene transfer across gut microbiota members of farm animals based on homology search.</title>
        <authorList>
            <person name="Schwarzerova J."/>
            <person name="Nykrynova M."/>
            <person name="Jureckova K."/>
            <person name="Cejkova D."/>
            <person name="Rychlik I."/>
        </authorList>
    </citation>
    <scope>NUCLEOTIDE SEQUENCE</scope>
    <source>
        <strain evidence="1">84_SSukc20</strain>
    </source>
</reference>